<accession>A0A1I3ZVB5</accession>
<organism evidence="1 2">
    <name type="scientific">Methylorubrum salsuginis</name>
    <dbReference type="NCBI Taxonomy" id="414703"/>
    <lineage>
        <taxon>Bacteria</taxon>
        <taxon>Pseudomonadati</taxon>
        <taxon>Pseudomonadota</taxon>
        <taxon>Alphaproteobacteria</taxon>
        <taxon>Hyphomicrobiales</taxon>
        <taxon>Methylobacteriaceae</taxon>
        <taxon>Methylorubrum</taxon>
    </lineage>
</organism>
<proteinExistence type="predicted"/>
<evidence type="ECO:0000313" key="2">
    <source>
        <dbReference type="Proteomes" id="UP000198804"/>
    </source>
</evidence>
<gene>
    <name evidence="1" type="ORF">SAMN04488125_102108</name>
</gene>
<dbReference type="AlphaFoldDB" id="A0A1I3ZVB5"/>
<sequence length="86" mass="9688">MLKLFRRLFTGEVLMTGKVPLSDGSSYLKFKLKQERHTGEPYVVVSFGSLGSVNIQHMNPDELRELFATVRQLETAYDAAQAARPT</sequence>
<evidence type="ECO:0000313" key="1">
    <source>
        <dbReference type="EMBL" id="SFK47850.1"/>
    </source>
</evidence>
<dbReference type="STRING" id="414703.SAMN04488125_102108"/>
<protein>
    <submittedName>
        <fullName evidence="1">Uncharacterized protein</fullName>
    </submittedName>
</protein>
<reference evidence="2" key="1">
    <citation type="submission" date="2016-10" db="EMBL/GenBank/DDBJ databases">
        <authorList>
            <person name="Varghese N."/>
            <person name="Submissions S."/>
        </authorList>
    </citation>
    <scope>NUCLEOTIDE SEQUENCE [LARGE SCALE GENOMIC DNA]</scope>
    <source>
        <strain evidence="2">CGMCC 1.6474</strain>
    </source>
</reference>
<name>A0A1I3ZVB5_9HYPH</name>
<dbReference type="Proteomes" id="UP000198804">
    <property type="component" value="Unassembled WGS sequence"/>
</dbReference>
<dbReference type="EMBL" id="FOSV01000002">
    <property type="protein sequence ID" value="SFK47850.1"/>
    <property type="molecule type" value="Genomic_DNA"/>
</dbReference>
<keyword evidence="2" id="KW-1185">Reference proteome</keyword>